<keyword evidence="2" id="KW-0934">Plastid</keyword>
<feature type="compositionally biased region" description="Acidic residues" evidence="3">
    <location>
        <begin position="58"/>
        <end position="73"/>
    </location>
</feature>
<proteinExistence type="predicted"/>
<comment type="subcellular location">
    <subcellularLocation>
        <location evidence="1">Plastid</location>
    </subcellularLocation>
</comment>
<dbReference type="EMBL" id="HBIJ01020192">
    <property type="protein sequence ID" value="CAE0372431.1"/>
    <property type="molecule type" value="Transcribed_RNA"/>
</dbReference>
<dbReference type="PANTHER" id="PTHR31906">
    <property type="entry name" value="PLASTID-LIPID-ASSOCIATED PROTEIN 4, CHLOROPLASTIC-RELATED"/>
    <property type="match status" value="1"/>
</dbReference>
<feature type="chain" id="PRO_5031153266" description="Plastid lipid-associated protein/fibrillin conserved domain-containing protein" evidence="4">
    <location>
        <begin position="17"/>
        <end position="374"/>
    </location>
</feature>
<evidence type="ECO:0000259" key="5">
    <source>
        <dbReference type="Pfam" id="PF04755"/>
    </source>
</evidence>
<evidence type="ECO:0000256" key="1">
    <source>
        <dbReference type="ARBA" id="ARBA00004474"/>
    </source>
</evidence>
<feature type="region of interest" description="Disordered" evidence="3">
    <location>
        <begin position="52"/>
        <end position="73"/>
    </location>
</feature>
<gene>
    <name evidence="6" type="ORF">ALAG00032_LOCUS13215</name>
</gene>
<reference evidence="6" key="1">
    <citation type="submission" date="2021-01" db="EMBL/GenBank/DDBJ databases">
        <authorList>
            <person name="Corre E."/>
            <person name="Pelletier E."/>
            <person name="Niang G."/>
            <person name="Scheremetjew M."/>
            <person name="Finn R."/>
            <person name="Kale V."/>
            <person name="Holt S."/>
            <person name="Cochrane G."/>
            <person name="Meng A."/>
            <person name="Brown T."/>
            <person name="Cohen L."/>
        </authorList>
    </citation>
    <scope>NUCLEOTIDE SEQUENCE</scope>
    <source>
        <strain evidence="6">CCMP1510</strain>
    </source>
</reference>
<dbReference type="InterPro" id="IPR039633">
    <property type="entry name" value="PAP"/>
</dbReference>
<name>A0A7S3K4K6_9STRA</name>
<dbReference type="AlphaFoldDB" id="A0A7S3K4K6"/>
<dbReference type="InterPro" id="IPR006843">
    <property type="entry name" value="PAP/fibrillin_dom"/>
</dbReference>
<keyword evidence="4" id="KW-0732">Signal</keyword>
<evidence type="ECO:0000256" key="3">
    <source>
        <dbReference type="SAM" id="MobiDB-lite"/>
    </source>
</evidence>
<dbReference type="GO" id="GO:0009536">
    <property type="term" value="C:plastid"/>
    <property type="evidence" value="ECO:0007669"/>
    <property type="project" value="UniProtKB-SubCell"/>
</dbReference>
<organism evidence="6">
    <name type="scientific">Aureoumbra lagunensis</name>
    <dbReference type="NCBI Taxonomy" id="44058"/>
    <lineage>
        <taxon>Eukaryota</taxon>
        <taxon>Sar</taxon>
        <taxon>Stramenopiles</taxon>
        <taxon>Ochrophyta</taxon>
        <taxon>Pelagophyceae</taxon>
        <taxon>Pelagomonadales</taxon>
        <taxon>Aureoumbra</taxon>
    </lineage>
</organism>
<dbReference type="Pfam" id="PF04755">
    <property type="entry name" value="PAP_fibrillin"/>
    <property type="match status" value="1"/>
</dbReference>
<evidence type="ECO:0000313" key="6">
    <source>
        <dbReference type="EMBL" id="CAE0372431.1"/>
    </source>
</evidence>
<feature type="domain" description="Plastid lipid-associated protein/fibrillin conserved" evidence="5">
    <location>
        <begin position="132"/>
        <end position="364"/>
    </location>
</feature>
<sequence>MIVSFLLCLVPHCALSLMSMKVFYKSVAIRRNSFIPNQGTRRITNLPLQLEASAQDAEPIDEDISPSDIEEEDIEDEFESAADNEYDVSPSDIEVEEGSSVDTRSSKEKKNIVDEEIINFAPPDNQSVTSVQELLTKCASTARGAVATDFERADIDVLCQALEKIDPGAPLEGRWRLVYSSEAGIYRSSPFFWGFKKLLKNAPDAPLQLRNSRDTSYAENVFALTDGLPLYEIGNCFHTITSTSVVSEVEVQLKLFDSLLPRASTIMTTTARAQPLSVSLENQRGLQLTLESTRIVDSTLETLLPPVFGFLGDFSFPTESAFSQLADRLGDGRVPPDAATVNMFATYTSDTLRISRTESGMLFIHVKDIDEIFW</sequence>
<feature type="signal peptide" evidence="4">
    <location>
        <begin position="1"/>
        <end position="16"/>
    </location>
</feature>
<evidence type="ECO:0000256" key="4">
    <source>
        <dbReference type="SAM" id="SignalP"/>
    </source>
</evidence>
<evidence type="ECO:0000256" key="2">
    <source>
        <dbReference type="ARBA" id="ARBA00022640"/>
    </source>
</evidence>
<protein>
    <recommendedName>
        <fullName evidence="5">Plastid lipid-associated protein/fibrillin conserved domain-containing protein</fullName>
    </recommendedName>
</protein>
<accession>A0A7S3K4K6</accession>